<proteinExistence type="predicted"/>
<feature type="compositionally biased region" description="Basic and acidic residues" evidence="1">
    <location>
        <begin position="324"/>
        <end position="339"/>
    </location>
</feature>
<reference evidence="2 3" key="1">
    <citation type="journal article" date="2019" name="Emerg. Microbes Infect.">
        <title>Comprehensive subspecies identification of 175 nontuberculous mycobacteria species based on 7547 genomic profiles.</title>
        <authorList>
            <person name="Matsumoto Y."/>
            <person name="Kinjo T."/>
            <person name="Motooka D."/>
            <person name="Nabeya D."/>
            <person name="Jung N."/>
            <person name="Uechi K."/>
            <person name="Horii T."/>
            <person name="Iida T."/>
            <person name="Fujita J."/>
            <person name="Nakamura S."/>
        </authorList>
    </citation>
    <scope>NUCLEOTIDE SEQUENCE [LARGE SCALE GENOMIC DNA]</scope>
    <source>
        <strain evidence="2 3">JCM 12657</strain>
    </source>
</reference>
<feature type="region of interest" description="Disordered" evidence="1">
    <location>
        <begin position="239"/>
        <end position="348"/>
    </location>
</feature>
<evidence type="ECO:0000313" key="2">
    <source>
        <dbReference type="EMBL" id="BBX58231.1"/>
    </source>
</evidence>
<keyword evidence="3" id="KW-1185">Reference proteome</keyword>
<protein>
    <submittedName>
        <fullName evidence="2">Uncharacterized protein</fullName>
    </submittedName>
</protein>
<accession>A0A7I7LDV5</accession>
<name>A0A7I7LDV5_9MYCO</name>
<feature type="compositionally biased region" description="Low complexity" evidence="1">
    <location>
        <begin position="269"/>
        <end position="285"/>
    </location>
</feature>
<evidence type="ECO:0000256" key="1">
    <source>
        <dbReference type="SAM" id="MobiDB-lite"/>
    </source>
</evidence>
<dbReference type="Proteomes" id="UP000467164">
    <property type="component" value="Chromosome"/>
</dbReference>
<dbReference type="AlphaFoldDB" id="A0A7I7LDV5"/>
<dbReference type="KEGG" id="msho:MSHO_35760"/>
<dbReference type="EMBL" id="AP022572">
    <property type="protein sequence ID" value="BBX58231.1"/>
    <property type="molecule type" value="Genomic_DNA"/>
</dbReference>
<organism evidence="2 3">
    <name type="scientific">Mycobacterium shottsii</name>
    <dbReference type="NCBI Taxonomy" id="133549"/>
    <lineage>
        <taxon>Bacteria</taxon>
        <taxon>Bacillati</taxon>
        <taxon>Actinomycetota</taxon>
        <taxon>Actinomycetes</taxon>
        <taxon>Mycobacteriales</taxon>
        <taxon>Mycobacteriaceae</taxon>
        <taxon>Mycobacterium</taxon>
        <taxon>Mycobacterium ulcerans group</taxon>
    </lineage>
</organism>
<evidence type="ECO:0000313" key="3">
    <source>
        <dbReference type="Proteomes" id="UP000467164"/>
    </source>
</evidence>
<feature type="compositionally biased region" description="Polar residues" evidence="1">
    <location>
        <begin position="304"/>
        <end position="316"/>
    </location>
</feature>
<sequence length="348" mass="36919">MCPSDSESTSFGRSGDDFVAGICQQVHAWSTQPALTELVEMFGGSPPTGDLPTRLALLDEFSKVWDYRGRARAAATGRLHSQDAAGAVRWLIPRLDLPATQLEQITALASELGLVTATTPEGADFDHILVIGGGRYTNQLRVGYAREMATGRRIGQVVLAAASRQLLESELDAVAVCAPGARTEFELLVAAAKDVLGLDTGEVTAHIRQRVDNPQRDRAVWRFPPEGNDLGVPVMLLETPSPDPDNRRYLHLRRPNGTHAPVDLPAGDRPAGGALPALRGAPHAGSTVADSPGVSGVRHRPLQPAQQPGPTASGQTAAGGPLDDPVRPRPDGSGSDHRARANQRRLTS</sequence>
<gene>
    <name evidence="2" type="ORF">MSHO_35760</name>
</gene>